<name>A0A1I4NKC6_9BACI</name>
<organism evidence="2 3">
    <name type="scientific">Salibacterium qingdaonense</name>
    <dbReference type="NCBI Taxonomy" id="266892"/>
    <lineage>
        <taxon>Bacteria</taxon>
        <taxon>Bacillati</taxon>
        <taxon>Bacillota</taxon>
        <taxon>Bacilli</taxon>
        <taxon>Bacillales</taxon>
        <taxon>Bacillaceae</taxon>
    </lineage>
</organism>
<dbReference type="Proteomes" id="UP000199668">
    <property type="component" value="Unassembled WGS sequence"/>
</dbReference>
<evidence type="ECO:0000313" key="2">
    <source>
        <dbReference type="EMBL" id="SFM15948.1"/>
    </source>
</evidence>
<feature type="compositionally biased region" description="Low complexity" evidence="1">
    <location>
        <begin position="49"/>
        <end position="60"/>
    </location>
</feature>
<dbReference type="RefSeq" id="WP_407690185.1">
    <property type="nucleotide sequence ID" value="NZ_FOTY01000018.1"/>
</dbReference>
<keyword evidence="3" id="KW-1185">Reference proteome</keyword>
<protein>
    <submittedName>
        <fullName evidence="2">Uncharacterized protein</fullName>
    </submittedName>
</protein>
<dbReference type="AlphaFoldDB" id="A0A1I4NKC6"/>
<sequence>MDPVEYQETWRRRIAAFQESGLSVPQWCATQKNITIPQVRYWKKKFETPSSLPASSPSPSWVEMDVGSQGAPAPSADQA</sequence>
<feature type="region of interest" description="Disordered" evidence="1">
    <location>
        <begin position="48"/>
        <end position="79"/>
    </location>
</feature>
<dbReference type="NCBIfam" id="NF047593">
    <property type="entry name" value="IS66_ISAeme5_TnpA"/>
    <property type="match status" value="1"/>
</dbReference>
<dbReference type="EMBL" id="FOTY01000018">
    <property type="protein sequence ID" value="SFM15948.1"/>
    <property type="molecule type" value="Genomic_DNA"/>
</dbReference>
<accession>A0A1I4NKC6</accession>
<gene>
    <name evidence="2" type="ORF">SAMN04488054_11866</name>
</gene>
<proteinExistence type="predicted"/>
<evidence type="ECO:0000313" key="3">
    <source>
        <dbReference type="Proteomes" id="UP000199668"/>
    </source>
</evidence>
<feature type="non-terminal residue" evidence="2">
    <location>
        <position position="79"/>
    </location>
</feature>
<evidence type="ECO:0000256" key="1">
    <source>
        <dbReference type="SAM" id="MobiDB-lite"/>
    </source>
</evidence>
<reference evidence="2 3" key="1">
    <citation type="submission" date="2016-10" db="EMBL/GenBank/DDBJ databases">
        <authorList>
            <person name="de Groot N.N."/>
        </authorList>
    </citation>
    <scope>NUCLEOTIDE SEQUENCE [LARGE SCALE GENOMIC DNA]</scope>
    <source>
        <strain evidence="2 3">CGMCC 1.6134</strain>
    </source>
</reference>